<accession>W0RE60</accession>
<dbReference type="Proteomes" id="UP000019151">
    <property type="component" value="Chromosome"/>
</dbReference>
<dbReference type="InterPro" id="IPR025669">
    <property type="entry name" value="AAA_dom"/>
</dbReference>
<dbReference type="eggNOG" id="COG1192">
    <property type="taxonomic scope" value="Bacteria"/>
</dbReference>
<dbReference type="Gene3D" id="3.40.50.300">
    <property type="entry name" value="P-loop containing nucleotide triphosphate hydrolases"/>
    <property type="match status" value="1"/>
</dbReference>
<protein>
    <submittedName>
        <fullName evidence="2">Cobyrinic acid ac-diamide synthase</fullName>
    </submittedName>
</protein>
<dbReference type="STRING" id="861299.J421_1165"/>
<dbReference type="PANTHER" id="PTHR13696:SF52">
    <property type="entry name" value="PARA FAMILY PROTEIN CT_582"/>
    <property type="match status" value="1"/>
</dbReference>
<dbReference type="FunCoup" id="W0RE60">
    <property type="interactions" value="333"/>
</dbReference>
<organism evidence="2 3">
    <name type="scientific">Gemmatirosa kalamazoonensis</name>
    <dbReference type="NCBI Taxonomy" id="861299"/>
    <lineage>
        <taxon>Bacteria</taxon>
        <taxon>Pseudomonadati</taxon>
        <taxon>Gemmatimonadota</taxon>
        <taxon>Gemmatimonadia</taxon>
        <taxon>Gemmatimonadales</taxon>
        <taxon>Gemmatimonadaceae</taxon>
        <taxon>Gemmatirosa</taxon>
    </lineage>
</organism>
<dbReference type="Pfam" id="PF13614">
    <property type="entry name" value="AAA_31"/>
    <property type="match status" value="1"/>
</dbReference>
<feature type="domain" description="AAA" evidence="1">
    <location>
        <begin position="3"/>
        <end position="178"/>
    </location>
</feature>
<dbReference type="KEGG" id="gba:J421_1165"/>
<dbReference type="CDD" id="cd02042">
    <property type="entry name" value="ParAB_family"/>
    <property type="match status" value="1"/>
</dbReference>
<keyword evidence="3" id="KW-1185">Reference proteome</keyword>
<dbReference type="EMBL" id="CP007128">
    <property type="protein sequence ID" value="AHG88702.1"/>
    <property type="molecule type" value="Genomic_DNA"/>
</dbReference>
<dbReference type="InterPro" id="IPR050678">
    <property type="entry name" value="DNA_Partitioning_ATPase"/>
</dbReference>
<dbReference type="HOGENOM" id="CLU_037612_1_4_0"/>
<dbReference type="PANTHER" id="PTHR13696">
    <property type="entry name" value="P-LOOP CONTAINING NUCLEOSIDE TRIPHOSPHATE HYDROLASE"/>
    <property type="match status" value="1"/>
</dbReference>
<dbReference type="InterPro" id="IPR027417">
    <property type="entry name" value="P-loop_NTPase"/>
</dbReference>
<sequence>MTRVLAIANQKGGVGKTTSAVNLAASLAVAEQRTLLVDADPQGNATSGIGIARDDVGTTLYDVLLGETSLDDAMHRGVQFRHLDVVPATPDLAGAEVELVDRERRVEAMRDAIGTVRDRYDYVLIDCPPSLGLITVNMLAAADALLIPLQCEYYALEGLSQLLNTVHLVQQGVNPRLGIAGVLLTMYDARLNLSRQVAADAREYFGAKVFGTIVPRNVRLAEAPSFGKPIILYDVASVGAQAYMAVARELMERTRQEAAEPAGAAAS</sequence>
<name>W0RE60_9BACT</name>
<dbReference type="SUPFAM" id="SSF52540">
    <property type="entry name" value="P-loop containing nucleoside triphosphate hydrolases"/>
    <property type="match status" value="1"/>
</dbReference>
<dbReference type="AlphaFoldDB" id="W0RE60"/>
<reference evidence="2 3" key="1">
    <citation type="journal article" date="2014" name="Genome Announc.">
        <title>Genome Sequence and Methylome of Soil Bacterium Gemmatirosa kalamazoonensis KBS708T, a Member of the Rarely Cultivated Gemmatimonadetes Phylum.</title>
        <authorList>
            <person name="Debruyn J.M."/>
            <person name="Radosevich M."/>
            <person name="Wommack K.E."/>
            <person name="Polson S.W."/>
            <person name="Hauser L.J."/>
            <person name="Fawaz M.N."/>
            <person name="Korlach J."/>
            <person name="Tsai Y.C."/>
        </authorList>
    </citation>
    <scope>NUCLEOTIDE SEQUENCE [LARGE SCALE GENOMIC DNA]</scope>
    <source>
        <strain evidence="2 3">KBS708</strain>
    </source>
</reference>
<evidence type="ECO:0000259" key="1">
    <source>
        <dbReference type="Pfam" id="PF13614"/>
    </source>
</evidence>
<evidence type="ECO:0000313" key="2">
    <source>
        <dbReference type="EMBL" id="AHG88702.1"/>
    </source>
</evidence>
<dbReference type="FunFam" id="3.40.50.300:FF:000285">
    <property type="entry name" value="Sporulation initiation inhibitor Soj"/>
    <property type="match status" value="1"/>
</dbReference>
<evidence type="ECO:0000313" key="3">
    <source>
        <dbReference type="Proteomes" id="UP000019151"/>
    </source>
</evidence>
<dbReference type="InParanoid" id="W0RE60"/>
<dbReference type="PIRSF" id="PIRSF009320">
    <property type="entry name" value="Nuc_binding_HP_1000"/>
    <property type="match status" value="1"/>
</dbReference>
<gene>
    <name evidence="2" type="ORF">J421_1165</name>
</gene>
<dbReference type="RefSeq" id="WP_025410227.1">
    <property type="nucleotide sequence ID" value="NZ_CP007128.1"/>
</dbReference>
<proteinExistence type="predicted"/>
<dbReference type="OrthoDB" id="9815116at2"/>